<dbReference type="RefSeq" id="WP_340266698.1">
    <property type="nucleotide sequence ID" value="NZ_JBBEOG010000001.1"/>
</dbReference>
<proteinExistence type="predicted"/>
<dbReference type="EMBL" id="JBHSLD010000001">
    <property type="protein sequence ID" value="MFC5379249.1"/>
    <property type="molecule type" value="Genomic_DNA"/>
</dbReference>
<evidence type="ECO:0000256" key="1">
    <source>
        <dbReference type="SAM" id="MobiDB-lite"/>
    </source>
</evidence>
<protein>
    <submittedName>
        <fullName evidence="2">Uncharacterized protein</fullName>
    </submittedName>
</protein>
<accession>A0ABW0GID5</accession>
<organism evidence="2 3">
    <name type="scientific">Aquipuribacter nitratireducens</name>
    <dbReference type="NCBI Taxonomy" id="650104"/>
    <lineage>
        <taxon>Bacteria</taxon>
        <taxon>Bacillati</taxon>
        <taxon>Actinomycetota</taxon>
        <taxon>Actinomycetes</taxon>
        <taxon>Micrococcales</taxon>
        <taxon>Intrasporangiaceae</taxon>
        <taxon>Aquipuribacter</taxon>
    </lineage>
</organism>
<sequence length="193" mass="20385">MTTVTHLLGVDTDDGAAALSRGLAAALRAVPDLGVDGLRLPVDDLVDVVRELLSVPVGNLAVRAWQGERAVVAARRRTLEHPGERVVVELFHHTVTSTQEPTVDLSVEGLGRRPVLRLTLEVTLDVDALLVTVSGGRVERLSPGRASATAELSVSGATLLRRHVDVVGLRPDPPPPGVDRGPAARVPGQEVRS</sequence>
<feature type="region of interest" description="Disordered" evidence="1">
    <location>
        <begin position="170"/>
        <end position="193"/>
    </location>
</feature>
<evidence type="ECO:0000313" key="3">
    <source>
        <dbReference type="Proteomes" id="UP001596122"/>
    </source>
</evidence>
<dbReference type="Proteomes" id="UP001596122">
    <property type="component" value="Unassembled WGS sequence"/>
</dbReference>
<reference evidence="3" key="1">
    <citation type="journal article" date="2019" name="Int. J. Syst. Evol. Microbiol.">
        <title>The Global Catalogue of Microorganisms (GCM) 10K type strain sequencing project: providing services to taxonomists for standard genome sequencing and annotation.</title>
        <authorList>
            <consortium name="The Broad Institute Genomics Platform"/>
            <consortium name="The Broad Institute Genome Sequencing Center for Infectious Disease"/>
            <person name="Wu L."/>
            <person name="Ma J."/>
        </authorList>
    </citation>
    <scope>NUCLEOTIDE SEQUENCE [LARGE SCALE GENOMIC DNA]</scope>
    <source>
        <strain evidence="3">CCUG 43114</strain>
    </source>
</reference>
<comment type="caution">
    <text evidence="2">The sequence shown here is derived from an EMBL/GenBank/DDBJ whole genome shotgun (WGS) entry which is preliminary data.</text>
</comment>
<evidence type="ECO:0000313" key="2">
    <source>
        <dbReference type="EMBL" id="MFC5379249.1"/>
    </source>
</evidence>
<name>A0ABW0GID5_9MICO</name>
<keyword evidence="3" id="KW-1185">Reference proteome</keyword>
<gene>
    <name evidence="2" type="ORF">ACFPJ6_00445</name>
</gene>